<dbReference type="InterPro" id="IPR036561">
    <property type="entry name" value="MAM33_sf"/>
</dbReference>
<proteinExistence type="predicted"/>
<dbReference type="Proteomes" id="UP001345013">
    <property type="component" value="Unassembled WGS sequence"/>
</dbReference>
<evidence type="ECO:0000313" key="2">
    <source>
        <dbReference type="EMBL" id="KAK5099525.1"/>
    </source>
</evidence>
<evidence type="ECO:0000256" key="1">
    <source>
        <dbReference type="SAM" id="MobiDB-lite"/>
    </source>
</evidence>
<comment type="caution">
    <text evidence="2">The sequence shown here is derived from an EMBL/GenBank/DDBJ whole genome shotgun (WGS) entry which is preliminary data.</text>
</comment>
<dbReference type="PANTHER" id="PTHR10826">
    <property type="entry name" value="COMPLEMENT COMPONENT 1"/>
    <property type="match status" value="1"/>
</dbReference>
<protein>
    <submittedName>
        <fullName evidence="2">Mitochondrial acidic protein mam33</fullName>
    </submittedName>
</protein>
<dbReference type="SUPFAM" id="SSF54529">
    <property type="entry name" value="Mitochondrial glycoprotein MAM33-like"/>
    <property type="match status" value="1"/>
</dbReference>
<feature type="region of interest" description="Disordered" evidence="1">
    <location>
        <begin position="132"/>
        <end position="188"/>
    </location>
</feature>
<keyword evidence="3" id="KW-1185">Reference proteome</keyword>
<dbReference type="EMBL" id="JAVRRG010000010">
    <property type="protein sequence ID" value="KAK5099525.1"/>
    <property type="molecule type" value="Genomic_DNA"/>
</dbReference>
<organism evidence="2 3">
    <name type="scientific">Lithohypha guttulata</name>
    <dbReference type="NCBI Taxonomy" id="1690604"/>
    <lineage>
        <taxon>Eukaryota</taxon>
        <taxon>Fungi</taxon>
        <taxon>Dikarya</taxon>
        <taxon>Ascomycota</taxon>
        <taxon>Pezizomycotina</taxon>
        <taxon>Eurotiomycetes</taxon>
        <taxon>Chaetothyriomycetidae</taxon>
        <taxon>Chaetothyriales</taxon>
        <taxon>Trichomeriaceae</taxon>
        <taxon>Lithohypha</taxon>
    </lineage>
</organism>
<dbReference type="Gene3D" id="3.10.280.10">
    <property type="entry name" value="Mitochondrial glycoprotein"/>
    <property type="match status" value="1"/>
</dbReference>
<name>A0ABR0KKV3_9EURO</name>
<dbReference type="InterPro" id="IPR003428">
    <property type="entry name" value="MAM33"/>
</dbReference>
<feature type="compositionally biased region" description="Acidic residues" evidence="1">
    <location>
        <begin position="132"/>
        <end position="148"/>
    </location>
</feature>
<dbReference type="Pfam" id="PF02330">
    <property type="entry name" value="MAM33"/>
    <property type="match status" value="1"/>
</dbReference>
<reference evidence="2 3" key="1">
    <citation type="submission" date="2023-08" db="EMBL/GenBank/DDBJ databases">
        <title>Black Yeasts Isolated from many extreme environments.</title>
        <authorList>
            <person name="Coleine C."/>
            <person name="Stajich J.E."/>
            <person name="Selbmann L."/>
        </authorList>
    </citation>
    <scope>NUCLEOTIDE SEQUENCE [LARGE SCALE GENOMIC DNA]</scope>
    <source>
        <strain evidence="2 3">CCFEE 5885</strain>
    </source>
</reference>
<accession>A0ABR0KKV3</accession>
<gene>
    <name evidence="2" type="primary">MAM33_1</name>
    <name evidence="2" type="ORF">LTR24_001423</name>
</gene>
<evidence type="ECO:0000313" key="3">
    <source>
        <dbReference type="Proteomes" id="UP001345013"/>
    </source>
</evidence>
<dbReference type="PANTHER" id="PTHR10826:SF1">
    <property type="entry name" value="COMPLEMENT COMPONENT 1 Q SUBCOMPONENT-BINDING PROTEIN, MITOCHONDRIAL"/>
    <property type="match status" value="1"/>
</dbReference>
<sequence>MLALRSFARVVPRTTLRAAPVRASQRYIAISRPSILSRTTQCKAFSTTRTWKAPAGDADVELSAKLEHERQLELDSKPDNTGLPRELEDFLADSPWTVQDQPGTENIVMTRKFGNESIKVECSIADMNNEREADELDEDSALEDEPEFGSDPTSGGKRTINQSRGGKIDVAPEDSIAPADRDADPEGGDVAAYPLNLSITIDKGTIGATNIIARSEDGNVEIEYVHFYPRADLIDPKSSEAVREAQNVYGGPPFPYLDAELQQMYETYIQERGIDTQLSMFLLRYVDYKEQREYVQWLDNMKKFVDA</sequence>